<dbReference type="GO" id="GO:0019104">
    <property type="term" value="F:DNA N-glycosylase activity"/>
    <property type="evidence" value="ECO:0007669"/>
    <property type="project" value="InterPro"/>
</dbReference>
<sequence length="1342" mass="150405">MGEYVESLMVPETPAKTNEVASSAVSSLFSSSSSSMVVDGYGGAMAMATKEKEKEQNCKEFGGFVGFIDLNSCPPEQVTENYTCASPAGHQGLDFLHEDGSQPCSTSTPMLVPENGNNKRSRQISRKKKYCPKVVCEGKPKRTPKPKTPKPALERASAKNKKKKNNSVKPALERASASAKNKKKKNNSTTRTLIFETQNDMEKPQNCSATFDSENHLSIITTLDLVNTELEKQVQVDKCCTSRRLGPNFPQLWKKRRAERRRRKNMATIICSEILTAPEKYCYSASMVSLQHMTMKNKGFKCEETLCQPRAKRTRKRPNMYTRRHNTTDLIIAQWPIQNLCKTLVETKKKKRSKGCTRRRSNLTALPVCNQLQICNQLQSERQEQKLEIFHGPEIWKDAFVNSEFYAGKSEGSLAKDSNFQLRGKQEESINFPVGDGQNHLLEQDQNSYVPNSGHVTLVSLEEQEQIANGSNNSGHGILVPYQEQDQNGQDPISSGTLVPYYQEQHQNAYDLTSSHTLVPYQGPFTPIKKQRVLGKVNLDPETIMVWKQLMDNKSSEGEAKASEEKEKWWAEERNVFGGRVNAFTAIMNDIQGDRHFTPWKGSVVDSVVGVFLTQNVADHLSSNAFLSLAAKFPSSNHRGSQESVGSNTKAAYDSEGNEFIVSEPEPEPDSSYGLEKIPTETSEGPSLETSLLCSDIINDLKHNHQGASAFELPLFPTNPEFNSKAESRIETSPHACHKGGETASEKIPAHGPESSVDEKTQNQKRKMQPDNDANTMKKKGRKGRKTNLKEQKLSSDETKAAPREKKIKKVEEEIDWDEIRRTYSSAEPRGSNHMDSVDWEAVRCAKHKDVADAIKERGQHNIIAGRIQDFLNKVVKLHKSIDLEWLRNVPADLAKKYLLEVNGLGLKSVECVRLLCLQNIAFPVDTNVGRIAVRLGWVPLQPLPGDLQIHLLEQYPVMDTVQKYLWPRLCTLDQGTLYELHYQMITFGKVFCTKKNPNCNACPMKGDCRHYGSAYASAKLALPAPEEKSIVAHSMTVEKLNLVSNRTPLSILEANPFSGSGSQTKDFEPIIEEPASPEPECTEPPEIEDFFGDPDEIPTIKLGVDKFTAYLQNPDENQVTLHDYTMSRALVALSAEAASIPMPKLKSVSRLRTEHQVYALPDYHPLLTLIGLDKREDDDPSPYLLAIWNAGETANSFEPPTKRCSSKFGELCNEEKCFSCNSTREQNSNIIRGTILIPCRTATNGSFPLNGTYFQVNEVFADDESSKNPIHVPREWLWHLERRTAYFASSTSALFRGLPADAIRTGFREGFICVRGFDRRTGCPKPLVQRLHLLGNKMGKD</sequence>
<dbReference type="PANTHER" id="PTHR46213:SF16">
    <property type="entry name" value="HHH-GPD DOMAIN-CONTAINING PROTEIN"/>
    <property type="match status" value="1"/>
</dbReference>
<evidence type="ECO:0000256" key="1">
    <source>
        <dbReference type="ARBA" id="ARBA00001966"/>
    </source>
</evidence>
<keyword evidence="4" id="KW-0408">Iron</keyword>
<feature type="domain" description="Permuted single zf-CXXC unit" evidence="8">
    <location>
        <begin position="1201"/>
        <end position="1230"/>
    </location>
</feature>
<feature type="region of interest" description="Disordered" evidence="6">
    <location>
        <begin position="722"/>
        <end position="807"/>
    </location>
</feature>
<evidence type="ECO:0000259" key="7">
    <source>
        <dbReference type="Pfam" id="PF15628"/>
    </source>
</evidence>
<evidence type="ECO:0008006" key="11">
    <source>
        <dbReference type="Google" id="ProtNLM"/>
    </source>
</evidence>
<dbReference type="Gene3D" id="1.10.340.30">
    <property type="entry name" value="Hypothetical protein, domain 2"/>
    <property type="match status" value="1"/>
</dbReference>
<keyword evidence="5" id="KW-0411">Iron-sulfur</keyword>
<feature type="compositionally biased region" description="Basic and acidic residues" evidence="6">
    <location>
        <begin position="788"/>
        <end position="805"/>
    </location>
</feature>
<feature type="compositionally biased region" description="Basic and acidic residues" evidence="6">
    <location>
        <begin position="739"/>
        <end position="749"/>
    </location>
</feature>
<comment type="cofactor">
    <cofactor evidence="1">
        <name>[4Fe-4S] cluster</name>
        <dbReference type="ChEBI" id="CHEBI:49883"/>
    </cofactor>
</comment>
<dbReference type="PANTHER" id="PTHR46213">
    <property type="entry name" value="TRANSCRIPTIONAL ACTIVATOR DEMETER"/>
    <property type="match status" value="1"/>
</dbReference>
<dbReference type="GO" id="GO:0006281">
    <property type="term" value="P:DNA repair"/>
    <property type="evidence" value="ECO:0007669"/>
    <property type="project" value="InterPro"/>
</dbReference>
<dbReference type="InterPro" id="IPR044811">
    <property type="entry name" value="DME/ROS1"/>
</dbReference>
<feature type="domain" description="Demeter RRM-fold" evidence="7">
    <location>
        <begin position="1234"/>
        <end position="1334"/>
    </location>
</feature>
<feature type="region of interest" description="Disordered" evidence="6">
    <location>
        <begin position="95"/>
        <end position="190"/>
    </location>
</feature>
<keyword evidence="10" id="KW-1185">Reference proteome</keyword>
<dbReference type="GO" id="GO:0035514">
    <property type="term" value="F:DNA demethylase activity"/>
    <property type="evidence" value="ECO:0007669"/>
    <property type="project" value="InterPro"/>
</dbReference>
<evidence type="ECO:0000313" key="10">
    <source>
        <dbReference type="Proteomes" id="UP000327013"/>
    </source>
</evidence>
<evidence type="ECO:0000259" key="8">
    <source>
        <dbReference type="Pfam" id="PF15629"/>
    </source>
</evidence>
<evidence type="ECO:0000256" key="4">
    <source>
        <dbReference type="ARBA" id="ARBA00023004"/>
    </source>
</evidence>
<protein>
    <recommendedName>
        <fullName evidence="11">HhH-GPD domain-containing protein</fullName>
    </recommendedName>
</protein>
<dbReference type="GO" id="GO:0046872">
    <property type="term" value="F:metal ion binding"/>
    <property type="evidence" value="ECO:0007669"/>
    <property type="project" value="UniProtKB-KW"/>
</dbReference>
<feature type="compositionally biased region" description="Basic residues" evidence="6">
    <location>
        <begin position="119"/>
        <end position="131"/>
    </location>
</feature>
<dbReference type="InterPro" id="IPR011257">
    <property type="entry name" value="DNA_glycosylase"/>
</dbReference>
<feature type="compositionally biased region" description="Basic residues" evidence="6">
    <location>
        <begin position="777"/>
        <end position="787"/>
    </location>
</feature>
<dbReference type="OrthoDB" id="5607at2759"/>
<reference evidence="9 10" key="1">
    <citation type="submission" date="2019-06" db="EMBL/GenBank/DDBJ databases">
        <title>A chromosomal-level reference genome of Carpinus fangiana (Coryloideae, Betulaceae).</title>
        <authorList>
            <person name="Yang X."/>
            <person name="Wang Z."/>
            <person name="Zhang L."/>
            <person name="Hao G."/>
            <person name="Liu J."/>
            <person name="Yang Y."/>
        </authorList>
    </citation>
    <scope>NUCLEOTIDE SEQUENCE [LARGE SCALE GENOMIC DNA]</scope>
    <source>
        <strain evidence="9">Cfa_2016G</strain>
        <tissue evidence="9">Leaf</tissue>
    </source>
</reference>
<evidence type="ECO:0000256" key="5">
    <source>
        <dbReference type="ARBA" id="ARBA00023014"/>
    </source>
</evidence>
<evidence type="ECO:0000256" key="3">
    <source>
        <dbReference type="ARBA" id="ARBA00022723"/>
    </source>
</evidence>
<dbReference type="SMART" id="SM00525">
    <property type="entry name" value="FES"/>
    <property type="match status" value="1"/>
</dbReference>
<dbReference type="EMBL" id="CM017324">
    <property type="protein sequence ID" value="KAE8037498.1"/>
    <property type="molecule type" value="Genomic_DNA"/>
</dbReference>
<dbReference type="Pfam" id="PF15628">
    <property type="entry name" value="RRM_DME"/>
    <property type="match status" value="1"/>
</dbReference>
<dbReference type="SUPFAM" id="SSF48150">
    <property type="entry name" value="DNA-glycosylase"/>
    <property type="match status" value="1"/>
</dbReference>
<keyword evidence="2" id="KW-0004">4Fe-4S</keyword>
<accession>A0A660KPZ0</accession>
<proteinExistence type="predicted"/>
<feature type="region of interest" description="Disordered" evidence="6">
    <location>
        <begin position="661"/>
        <end position="688"/>
    </location>
</feature>
<evidence type="ECO:0000313" key="9">
    <source>
        <dbReference type="EMBL" id="KAE8037498.1"/>
    </source>
</evidence>
<dbReference type="Proteomes" id="UP000327013">
    <property type="component" value="Chromosome 4"/>
</dbReference>
<evidence type="ECO:0000256" key="6">
    <source>
        <dbReference type="SAM" id="MobiDB-lite"/>
    </source>
</evidence>
<dbReference type="GO" id="GO:0051539">
    <property type="term" value="F:4 iron, 4 sulfur cluster binding"/>
    <property type="evidence" value="ECO:0007669"/>
    <property type="project" value="UniProtKB-KW"/>
</dbReference>
<dbReference type="Gene3D" id="1.10.1670.10">
    <property type="entry name" value="Helix-hairpin-Helix base-excision DNA repair enzymes (C-terminal)"/>
    <property type="match status" value="1"/>
</dbReference>
<keyword evidence="3" id="KW-0479">Metal-binding</keyword>
<name>A0A660KPZ0_9ROSI</name>
<dbReference type="InterPro" id="IPR003651">
    <property type="entry name" value="Endonuclease3_FeS-loop_motif"/>
</dbReference>
<dbReference type="InterPro" id="IPR028925">
    <property type="entry name" value="RRM_DME"/>
</dbReference>
<dbReference type="Pfam" id="PF15629">
    <property type="entry name" value="Perm-CXXC"/>
    <property type="match status" value="1"/>
</dbReference>
<dbReference type="GO" id="GO:0141166">
    <property type="term" value="P:chromosomal 5-methylcytosine DNA demethylation pathway"/>
    <property type="evidence" value="ECO:0007669"/>
    <property type="project" value="InterPro"/>
</dbReference>
<gene>
    <name evidence="9" type="ORF">FH972_010084</name>
</gene>
<organism evidence="9 10">
    <name type="scientific">Carpinus fangiana</name>
    <dbReference type="NCBI Taxonomy" id="176857"/>
    <lineage>
        <taxon>Eukaryota</taxon>
        <taxon>Viridiplantae</taxon>
        <taxon>Streptophyta</taxon>
        <taxon>Embryophyta</taxon>
        <taxon>Tracheophyta</taxon>
        <taxon>Spermatophyta</taxon>
        <taxon>Magnoliopsida</taxon>
        <taxon>eudicotyledons</taxon>
        <taxon>Gunneridae</taxon>
        <taxon>Pentapetalae</taxon>
        <taxon>rosids</taxon>
        <taxon>fabids</taxon>
        <taxon>Fagales</taxon>
        <taxon>Betulaceae</taxon>
        <taxon>Carpinus</taxon>
    </lineage>
</organism>
<dbReference type="InterPro" id="IPR028924">
    <property type="entry name" value="Perm-CXXC"/>
</dbReference>
<dbReference type="InterPro" id="IPR023170">
    <property type="entry name" value="HhH_base_excis_C"/>
</dbReference>
<evidence type="ECO:0000256" key="2">
    <source>
        <dbReference type="ARBA" id="ARBA00022485"/>
    </source>
</evidence>